<name>A0ABP7ULU7_9BACT</name>
<dbReference type="Proteomes" id="UP001501469">
    <property type="component" value="Unassembled WGS sequence"/>
</dbReference>
<evidence type="ECO:0000256" key="8">
    <source>
        <dbReference type="SAM" id="Phobius"/>
    </source>
</evidence>
<keyword evidence="5 8" id="KW-0812">Transmembrane</keyword>
<protein>
    <recommendedName>
        <fullName evidence="2">histidine kinase</fullName>
        <ecNumber evidence="2">2.7.13.3</ecNumber>
    </recommendedName>
</protein>
<feature type="transmembrane region" description="Helical" evidence="8">
    <location>
        <begin position="124"/>
        <end position="146"/>
    </location>
</feature>
<comment type="catalytic activity">
    <reaction evidence="1">
        <text>ATP + protein L-histidine = ADP + protein N-phospho-L-histidine.</text>
        <dbReference type="EC" id="2.7.13.3"/>
    </reaction>
</comment>
<dbReference type="InterPro" id="IPR036097">
    <property type="entry name" value="HisK_dim/P_sf"/>
</dbReference>
<dbReference type="Gene3D" id="3.30.565.10">
    <property type="entry name" value="Histidine kinase-like ATPase, C-terminal domain"/>
    <property type="match status" value="1"/>
</dbReference>
<dbReference type="CDD" id="cd00082">
    <property type="entry name" value="HisKA"/>
    <property type="match status" value="1"/>
</dbReference>
<dbReference type="EC" id="2.7.13.3" evidence="2"/>
<evidence type="ECO:0000256" key="1">
    <source>
        <dbReference type="ARBA" id="ARBA00000085"/>
    </source>
</evidence>
<evidence type="ECO:0000256" key="2">
    <source>
        <dbReference type="ARBA" id="ARBA00012438"/>
    </source>
</evidence>
<evidence type="ECO:0000256" key="6">
    <source>
        <dbReference type="ARBA" id="ARBA00022777"/>
    </source>
</evidence>
<dbReference type="SUPFAM" id="SSF55874">
    <property type="entry name" value="ATPase domain of HSP90 chaperone/DNA topoisomerase II/histidine kinase"/>
    <property type="match status" value="1"/>
</dbReference>
<evidence type="ECO:0000259" key="9">
    <source>
        <dbReference type="PROSITE" id="PS50109"/>
    </source>
</evidence>
<dbReference type="Pfam" id="PF00512">
    <property type="entry name" value="HisKA"/>
    <property type="match status" value="1"/>
</dbReference>
<evidence type="ECO:0000256" key="4">
    <source>
        <dbReference type="ARBA" id="ARBA00022679"/>
    </source>
</evidence>
<dbReference type="Gene3D" id="1.10.287.130">
    <property type="match status" value="1"/>
</dbReference>
<dbReference type="RefSeq" id="WP_345057306.1">
    <property type="nucleotide sequence ID" value="NZ_BAABDK010000029.1"/>
</dbReference>
<keyword evidence="4" id="KW-0808">Transferase</keyword>
<accession>A0ABP7ULU7</accession>
<evidence type="ECO:0000256" key="3">
    <source>
        <dbReference type="ARBA" id="ARBA00022553"/>
    </source>
</evidence>
<keyword evidence="11" id="KW-1185">Reference proteome</keyword>
<keyword evidence="6" id="KW-0418">Kinase</keyword>
<keyword evidence="3" id="KW-0597">Phosphoprotein</keyword>
<evidence type="ECO:0000313" key="11">
    <source>
        <dbReference type="Proteomes" id="UP001501469"/>
    </source>
</evidence>
<dbReference type="InterPro" id="IPR036890">
    <property type="entry name" value="HATPase_C_sf"/>
</dbReference>
<evidence type="ECO:0000256" key="7">
    <source>
        <dbReference type="ARBA" id="ARBA00022989"/>
    </source>
</evidence>
<dbReference type="InterPro" id="IPR003594">
    <property type="entry name" value="HATPase_dom"/>
</dbReference>
<dbReference type="SUPFAM" id="SSF47384">
    <property type="entry name" value="Homodimeric domain of signal transducing histidine kinase"/>
    <property type="match status" value="1"/>
</dbReference>
<feature type="transmembrane region" description="Helical" evidence="8">
    <location>
        <begin position="12"/>
        <end position="30"/>
    </location>
</feature>
<organism evidence="10 11">
    <name type="scientific">Hymenobacter glaciei</name>
    <dbReference type="NCBI Taxonomy" id="877209"/>
    <lineage>
        <taxon>Bacteria</taxon>
        <taxon>Pseudomonadati</taxon>
        <taxon>Bacteroidota</taxon>
        <taxon>Cytophagia</taxon>
        <taxon>Cytophagales</taxon>
        <taxon>Hymenobacteraceae</taxon>
        <taxon>Hymenobacter</taxon>
    </lineage>
</organism>
<evidence type="ECO:0000313" key="10">
    <source>
        <dbReference type="EMBL" id="GAA4046885.1"/>
    </source>
</evidence>
<comment type="caution">
    <text evidence="10">The sequence shown here is derived from an EMBL/GenBank/DDBJ whole genome shotgun (WGS) entry which is preliminary data.</text>
</comment>
<dbReference type="EMBL" id="BAABDK010000029">
    <property type="protein sequence ID" value="GAA4046885.1"/>
    <property type="molecule type" value="Genomic_DNA"/>
</dbReference>
<proteinExistence type="predicted"/>
<dbReference type="InterPro" id="IPR050428">
    <property type="entry name" value="TCS_sensor_his_kinase"/>
</dbReference>
<dbReference type="SMART" id="SM00387">
    <property type="entry name" value="HATPase_c"/>
    <property type="match status" value="1"/>
</dbReference>
<feature type="domain" description="Histidine kinase" evidence="9">
    <location>
        <begin position="213"/>
        <end position="422"/>
    </location>
</feature>
<dbReference type="PANTHER" id="PTHR45436:SF5">
    <property type="entry name" value="SENSOR HISTIDINE KINASE TRCS"/>
    <property type="match status" value="1"/>
</dbReference>
<dbReference type="PROSITE" id="PS50109">
    <property type="entry name" value="HIS_KIN"/>
    <property type="match status" value="1"/>
</dbReference>
<gene>
    <name evidence="10" type="ORF">GCM10022409_36200</name>
</gene>
<reference evidence="11" key="1">
    <citation type="journal article" date="2019" name="Int. J. Syst. Evol. Microbiol.">
        <title>The Global Catalogue of Microorganisms (GCM) 10K type strain sequencing project: providing services to taxonomists for standard genome sequencing and annotation.</title>
        <authorList>
            <consortium name="The Broad Institute Genomics Platform"/>
            <consortium name="The Broad Institute Genome Sequencing Center for Infectious Disease"/>
            <person name="Wu L."/>
            <person name="Ma J."/>
        </authorList>
    </citation>
    <scope>NUCLEOTIDE SEQUENCE [LARGE SCALE GENOMIC DNA]</scope>
    <source>
        <strain evidence="11">JCM 17225</strain>
    </source>
</reference>
<dbReference type="InterPro" id="IPR003661">
    <property type="entry name" value="HisK_dim/P_dom"/>
</dbReference>
<evidence type="ECO:0000256" key="5">
    <source>
        <dbReference type="ARBA" id="ARBA00022692"/>
    </source>
</evidence>
<dbReference type="Pfam" id="PF02518">
    <property type="entry name" value="HATPase_c"/>
    <property type="match status" value="1"/>
</dbReference>
<dbReference type="InterPro" id="IPR005467">
    <property type="entry name" value="His_kinase_dom"/>
</dbReference>
<sequence>MNLLNATTRYYLLLALFLFGVGSVGLYYGISWALRGEVDEQLAGRRLELLARARAGQLPPVAELAALLDIDCQPRHPGARDTLLLDTQEHEMVPHRQLSFMLAAPGQPPVSITLRKSLVETEELLGVVLGVMLAVLALLLAGMVGLNRWLSARLWAPFRHTLGALRGYNLQQHQPLALPTPAVAEFAELNHALNGFSQRLVADYESLREFTANAAHETQTPLAIMQAQLEQLLQVPALAQDPAAAPLVAELYGATLRLSRLHQALSLLSKIENRQFAAAQPVRLDELLTEKMAQFEPLFEARELRYGLDVAAPVVLHLHHGLADSLLQNLLQNAVRHNVRGGELLVVLTPRELKVSNTGPATTGDPARFFERFRKHNAASDSPGLGLSIVQHICGYYGFGLRYTLSEDGTRHTLRVRLAPLPATAAAPLAASESPQNVDRIATE</sequence>
<keyword evidence="7 8" id="KW-1133">Transmembrane helix</keyword>
<dbReference type="PANTHER" id="PTHR45436">
    <property type="entry name" value="SENSOR HISTIDINE KINASE YKOH"/>
    <property type="match status" value="1"/>
</dbReference>
<dbReference type="SMART" id="SM00388">
    <property type="entry name" value="HisKA"/>
    <property type="match status" value="1"/>
</dbReference>
<keyword evidence="8" id="KW-0472">Membrane</keyword>